<dbReference type="Gene3D" id="3.40.50.300">
    <property type="entry name" value="P-loop containing nucleotide triphosphate hydrolases"/>
    <property type="match status" value="1"/>
</dbReference>
<dbReference type="EMBL" id="JACCQK010000561">
    <property type="protein sequence ID" value="MBG0780065.1"/>
    <property type="molecule type" value="Genomic_DNA"/>
</dbReference>
<organism evidence="2 3">
    <name type="scientific">Desulfotignum balticum</name>
    <dbReference type="NCBI Taxonomy" id="115781"/>
    <lineage>
        <taxon>Bacteria</taxon>
        <taxon>Pseudomonadati</taxon>
        <taxon>Thermodesulfobacteriota</taxon>
        <taxon>Desulfobacteria</taxon>
        <taxon>Desulfobacterales</taxon>
        <taxon>Desulfobacteraceae</taxon>
        <taxon>Desulfotignum</taxon>
    </lineage>
</organism>
<reference evidence="2" key="1">
    <citation type="submission" date="2020-07" db="EMBL/GenBank/DDBJ databases">
        <title>Severe corrosion of carbon steel in oil field produced water can be linked to methanogenic archaea containing a special type of NiFe hydrogenase.</title>
        <authorList>
            <person name="Lahme S."/>
            <person name="Mand J."/>
            <person name="Longwell J."/>
            <person name="Smith R."/>
            <person name="Enning D."/>
        </authorList>
    </citation>
    <scope>NUCLEOTIDE SEQUENCE</scope>
    <source>
        <strain evidence="2">MIC098Bin6</strain>
    </source>
</reference>
<dbReference type="GO" id="GO:0016887">
    <property type="term" value="F:ATP hydrolysis activity"/>
    <property type="evidence" value="ECO:0007669"/>
    <property type="project" value="InterPro"/>
</dbReference>
<dbReference type="Pfam" id="PF13401">
    <property type="entry name" value="AAA_22"/>
    <property type="match status" value="1"/>
</dbReference>
<evidence type="ECO:0000313" key="2">
    <source>
        <dbReference type="EMBL" id="MBG0780065.1"/>
    </source>
</evidence>
<proteinExistence type="predicted"/>
<evidence type="ECO:0000313" key="3">
    <source>
        <dbReference type="Proteomes" id="UP000706172"/>
    </source>
</evidence>
<comment type="caution">
    <text evidence="2">The sequence shown here is derived from an EMBL/GenBank/DDBJ whole genome shotgun (WGS) entry which is preliminary data.</text>
</comment>
<keyword evidence="2" id="KW-0547">Nucleotide-binding</keyword>
<protein>
    <submittedName>
        <fullName evidence="2">ATP-binding protein</fullName>
    </submittedName>
</protein>
<keyword evidence="2" id="KW-0067">ATP-binding</keyword>
<dbReference type="AlphaFoldDB" id="A0A931CVZ1"/>
<name>A0A931CVZ1_9BACT</name>
<gene>
    <name evidence="2" type="ORF">H0S81_09090</name>
</gene>
<accession>A0A931CVZ1</accession>
<dbReference type="SUPFAM" id="SSF52540">
    <property type="entry name" value="P-loop containing nucleoside triphosphate hydrolases"/>
    <property type="match status" value="1"/>
</dbReference>
<dbReference type="InterPro" id="IPR049945">
    <property type="entry name" value="AAA_22"/>
</dbReference>
<feature type="domain" description="ORC1/DEAH AAA+ ATPase" evidence="1">
    <location>
        <begin position="36"/>
        <end position="186"/>
    </location>
</feature>
<dbReference type="Proteomes" id="UP000706172">
    <property type="component" value="Unassembled WGS sequence"/>
</dbReference>
<dbReference type="GO" id="GO:0005524">
    <property type="term" value="F:ATP binding"/>
    <property type="evidence" value="ECO:0007669"/>
    <property type="project" value="UniProtKB-KW"/>
</dbReference>
<dbReference type="InterPro" id="IPR027417">
    <property type="entry name" value="P-loop_NTPase"/>
</dbReference>
<evidence type="ECO:0000259" key="1">
    <source>
        <dbReference type="Pfam" id="PF13401"/>
    </source>
</evidence>
<sequence length="543" mass="61698">MRFFNTAGPVNCDDHYCLPPLERFDLSVIEMLLAQKKYFVLHAPRQTGKTTSMLALVDHLNAGGRYRALYCNVEAAQTAREDVAKGMQSILSVLAERAKNDLGDDFLTKNWSNILSEHGEHVALQTVLSRFCQSSDLPVVLVLDEIDALVGDTLISVLRQIRSGYPQRPGQFPSSIVLCGVRDVRDYRIHSGSGKEIITGGSAFNVKAESLRMGDFVKQEVGMLLQQHTAETGQAFSPDAVSCIWHLSQGQPWLVNALAYETTFKMKQGRDRTRPIDKEMVDQAKENLILRRETHLDQLVDKLRESRVHRVIEGILSGRPDVSGNLPEDDIQYVTDLGLIRRKPQVAIANPIYREIIPRMLTSATQDTLSHQTAWYISPDHRLDMDKLIAAFQEFFQEHSAHWLERFQYKEAGPQLLLQAFLQRIINSGGRIEREYGLGRQRVDLLVMWPLEPEEAAVQAGRPAWTRWQGPVQKVVVELKVLHKSLEQTIAKGLDQTRTYMDTCGTRNGHLVTFNRDPDVPWEDKIFHRTEICRGIPVQIWGM</sequence>